<gene>
    <name evidence="1" type="ORF">F4821DRAFT_65640</name>
</gene>
<protein>
    <submittedName>
        <fullName evidence="1">Uncharacterized protein</fullName>
    </submittedName>
</protein>
<evidence type="ECO:0000313" key="1">
    <source>
        <dbReference type="EMBL" id="KAI6089101.1"/>
    </source>
</evidence>
<proteinExistence type="predicted"/>
<comment type="caution">
    <text evidence="1">The sequence shown here is derived from an EMBL/GenBank/DDBJ whole genome shotgun (WGS) entry which is preliminary data.</text>
</comment>
<evidence type="ECO:0000313" key="2">
    <source>
        <dbReference type="Proteomes" id="UP001497680"/>
    </source>
</evidence>
<name>A0ACC0D8M8_9PEZI</name>
<sequence length="264" mass="29503">MYSWLGGVLRCNAFQASATGETLLPPPPMSDDAGDSDWDTSVVAREEMLNIPLERRHSGWEAVEKKWIEKQLPQRRPGGSKLSQSELAKDVRAAMEHFAYPQMSIPTPHVEFDFRMKIVLNSQFASVSVNDGFKKLTTVAEGMFSGHFGHGVVVSGGQESQDISSEKTVTTQVEAFHRLQTGDEPPAYIECKARGCRTGTPEVMKALEQTETSDPVDPRLCQYRVFITMKTSDERYAEKLNGGMWIGSCLWKGLEIVYDAYRIS</sequence>
<accession>A0ACC0D8M8</accession>
<keyword evidence="2" id="KW-1185">Reference proteome</keyword>
<dbReference type="Proteomes" id="UP001497680">
    <property type="component" value="Unassembled WGS sequence"/>
</dbReference>
<reference evidence="1 2" key="1">
    <citation type="journal article" date="2022" name="New Phytol.">
        <title>Ecological generalism drives hyperdiversity of secondary metabolite gene clusters in xylarialean endophytes.</title>
        <authorList>
            <person name="Franco M.E.E."/>
            <person name="Wisecaver J.H."/>
            <person name="Arnold A.E."/>
            <person name="Ju Y.M."/>
            <person name="Slot J.C."/>
            <person name="Ahrendt S."/>
            <person name="Moore L.P."/>
            <person name="Eastman K.E."/>
            <person name="Scott K."/>
            <person name="Konkel Z."/>
            <person name="Mondo S.J."/>
            <person name="Kuo A."/>
            <person name="Hayes R.D."/>
            <person name="Haridas S."/>
            <person name="Andreopoulos B."/>
            <person name="Riley R."/>
            <person name="LaButti K."/>
            <person name="Pangilinan J."/>
            <person name="Lipzen A."/>
            <person name="Amirebrahimi M."/>
            <person name="Yan J."/>
            <person name="Adam C."/>
            <person name="Keymanesh K."/>
            <person name="Ng V."/>
            <person name="Louie K."/>
            <person name="Northen T."/>
            <person name="Drula E."/>
            <person name="Henrissat B."/>
            <person name="Hsieh H.M."/>
            <person name="Youens-Clark K."/>
            <person name="Lutzoni F."/>
            <person name="Miadlikowska J."/>
            <person name="Eastwood D.C."/>
            <person name="Hamelin R.C."/>
            <person name="Grigoriev I.V."/>
            <person name="U'Ren J.M."/>
        </authorList>
    </citation>
    <scope>NUCLEOTIDE SEQUENCE [LARGE SCALE GENOMIC DNA]</scope>
    <source>
        <strain evidence="1 2">ER1909</strain>
    </source>
</reference>
<dbReference type="EMBL" id="MU394297">
    <property type="protein sequence ID" value="KAI6089101.1"/>
    <property type="molecule type" value="Genomic_DNA"/>
</dbReference>
<organism evidence="1 2">
    <name type="scientific">Hypoxylon rubiginosum</name>
    <dbReference type="NCBI Taxonomy" id="110542"/>
    <lineage>
        <taxon>Eukaryota</taxon>
        <taxon>Fungi</taxon>
        <taxon>Dikarya</taxon>
        <taxon>Ascomycota</taxon>
        <taxon>Pezizomycotina</taxon>
        <taxon>Sordariomycetes</taxon>
        <taxon>Xylariomycetidae</taxon>
        <taxon>Xylariales</taxon>
        <taxon>Hypoxylaceae</taxon>
        <taxon>Hypoxylon</taxon>
    </lineage>
</organism>